<keyword evidence="1" id="KW-1133">Transmembrane helix</keyword>
<evidence type="ECO:0000313" key="2">
    <source>
        <dbReference type="EMBL" id="MFI6503999.1"/>
    </source>
</evidence>
<keyword evidence="3" id="KW-1185">Reference proteome</keyword>
<dbReference type="Proteomes" id="UP001612741">
    <property type="component" value="Unassembled WGS sequence"/>
</dbReference>
<reference evidence="2 3" key="1">
    <citation type="submission" date="2024-10" db="EMBL/GenBank/DDBJ databases">
        <title>The Natural Products Discovery Center: Release of the First 8490 Sequenced Strains for Exploring Actinobacteria Biosynthetic Diversity.</title>
        <authorList>
            <person name="Kalkreuter E."/>
            <person name="Kautsar S.A."/>
            <person name="Yang D."/>
            <person name="Bader C.D."/>
            <person name="Teijaro C.N."/>
            <person name="Fluegel L."/>
            <person name="Davis C.M."/>
            <person name="Simpson J.R."/>
            <person name="Lauterbach L."/>
            <person name="Steele A.D."/>
            <person name="Gui C."/>
            <person name="Meng S."/>
            <person name="Li G."/>
            <person name="Viehrig K."/>
            <person name="Ye F."/>
            <person name="Su P."/>
            <person name="Kiefer A.F."/>
            <person name="Nichols A."/>
            <person name="Cepeda A.J."/>
            <person name="Yan W."/>
            <person name="Fan B."/>
            <person name="Jiang Y."/>
            <person name="Adhikari A."/>
            <person name="Zheng C.-J."/>
            <person name="Schuster L."/>
            <person name="Cowan T.M."/>
            <person name="Smanski M.J."/>
            <person name="Chevrette M.G."/>
            <person name="De Carvalho L.P.S."/>
            <person name="Shen B."/>
        </authorList>
    </citation>
    <scope>NUCLEOTIDE SEQUENCE [LARGE SCALE GENOMIC DNA]</scope>
    <source>
        <strain evidence="2 3">NPDC050545</strain>
    </source>
</reference>
<organism evidence="2 3">
    <name type="scientific">Nonomuraea typhae</name>
    <dbReference type="NCBI Taxonomy" id="2603600"/>
    <lineage>
        <taxon>Bacteria</taxon>
        <taxon>Bacillati</taxon>
        <taxon>Actinomycetota</taxon>
        <taxon>Actinomycetes</taxon>
        <taxon>Streptosporangiales</taxon>
        <taxon>Streptosporangiaceae</taxon>
        <taxon>Nonomuraea</taxon>
    </lineage>
</organism>
<dbReference type="EMBL" id="JBITGY010000013">
    <property type="protein sequence ID" value="MFI6503999.1"/>
    <property type="molecule type" value="Genomic_DNA"/>
</dbReference>
<feature type="transmembrane region" description="Helical" evidence="1">
    <location>
        <begin position="119"/>
        <end position="143"/>
    </location>
</feature>
<evidence type="ECO:0000256" key="1">
    <source>
        <dbReference type="SAM" id="Phobius"/>
    </source>
</evidence>
<name>A0ABW7Z8Y8_9ACTN</name>
<sequence length="144" mass="15170">MIEIAALVTWLITALGGFYMLGTWIARGGVRQNKTGDSRLPTTVVFGHFLLAAAGLVVWIVYLFAATAMLAWIAFGLLVPVALLGFALLLRWIPVRRESVARHGVGAAPVAEPPAERGFPVAIVVGHGLFAVATVVLVLVSALG</sequence>
<feature type="transmembrane region" description="Helical" evidence="1">
    <location>
        <begin position="72"/>
        <end position="93"/>
    </location>
</feature>
<evidence type="ECO:0008006" key="4">
    <source>
        <dbReference type="Google" id="ProtNLM"/>
    </source>
</evidence>
<comment type="caution">
    <text evidence="2">The sequence shown here is derived from an EMBL/GenBank/DDBJ whole genome shotgun (WGS) entry which is preliminary data.</text>
</comment>
<gene>
    <name evidence="2" type="ORF">ACIBG2_41900</name>
</gene>
<keyword evidence="1" id="KW-0472">Membrane</keyword>
<evidence type="ECO:0000313" key="3">
    <source>
        <dbReference type="Proteomes" id="UP001612741"/>
    </source>
</evidence>
<feature type="transmembrane region" description="Helical" evidence="1">
    <location>
        <begin position="46"/>
        <end position="65"/>
    </location>
</feature>
<protein>
    <recommendedName>
        <fullName evidence="4">DUF2269 family protein</fullName>
    </recommendedName>
</protein>
<proteinExistence type="predicted"/>
<keyword evidence="1" id="KW-0812">Transmembrane</keyword>
<feature type="transmembrane region" description="Helical" evidence="1">
    <location>
        <begin position="7"/>
        <end position="26"/>
    </location>
</feature>
<accession>A0ABW7Z8Y8</accession>
<dbReference type="RefSeq" id="WP_397089759.1">
    <property type="nucleotide sequence ID" value="NZ_JBITGY010000013.1"/>
</dbReference>